<dbReference type="Gene3D" id="1.10.10.60">
    <property type="entry name" value="Homeodomain-like"/>
    <property type="match status" value="1"/>
</dbReference>
<keyword evidence="6" id="KW-0804">Transcription</keyword>
<keyword evidence="4" id="KW-0805">Transcription regulation</keyword>
<dbReference type="HOGENOM" id="CLU_000445_0_7_6"/>
<dbReference type="InterPro" id="IPR058031">
    <property type="entry name" value="AAA_lid_NorR"/>
</dbReference>
<dbReference type="KEGG" id="efe:EFER_3536"/>
<dbReference type="PROSITE" id="PS00675">
    <property type="entry name" value="SIGMA54_INTERACT_1"/>
    <property type="match status" value="1"/>
</dbReference>
<dbReference type="SUPFAM" id="SSF46689">
    <property type="entry name" value="Homeodomain-like"/>
    <property type="match status" value="1"/>
</dbReference>
<dbReference type="FunFam" id="3.40.50.300:FF:000006">
    <property type="entry name" value="DNA-binding transcriptional regulator NtrC"/>
    <property type="match status" value="1"/>
</dbReference>
<keyword evidence="1" id="KW-0547">Nucleotide-binding</keyword>
<dbReference type="GO" id="GO:0006355">
    <property type="term" value="P:regulation of DNA-templated transcription"/>
    <property type="evidence" value="ECO:0007669"/>
    <property type="project" value="InterPro"/>
</dbReference>
<dbReference type="InterPro" id="IPR002078">
    <property type="entry name" value="Sigma_54_int"/>
</dbReference>
<evidence type="ECO:0000256" key="7">
    <source>
        <dbReference type="ARBA" id="ARBA00029500"/>
    </source>
</evidence>
<evidence type="ECO:0000256" key="1">
    <source>
        <dbReference type="ARBA" id="ARBA00022741"/>
    </source>
</evidence>
<accession>B7LTF0</accession>
<evidence type="ECO:0000256" key="5">
    <source>
        <dbReference type="ARBA" id="ARBA00023125"/>
    </source>
</evidence>
<dbReference type="PROSITE" id="PS50045">
    <property type="entry name" value="SIGMA54_INTERACT_4"/>
    <property type="match status" value="1"/>
</dbReference>
<keyword evidence="5" id="KW-0238">DNA-binding</keyword>
<dbReference type="PANTHER" id="PTHR32071">
    <property type="entry name" value="TRANSCRIPTIONAL REGULATORY PROTEIN"/>
    <property type="match status" value="1"/>
</dbReference>
<evidence type="ECO:0000313" key="9">
    <source>
        <dbReference type="EMBL" id="CAQ91009.1"/>
    </source>
</evidence>
<evidence type="ECO:0000259" key="8">
    <source>
        <dbReference type="PROSITE" id="PS50045"/>
    </source>
</evidence>
<organism evidence="9 10">
    <name type="scientific">Escherichia fergusonii (strain ATCC 35469 / DSM 13698 / CCUG 18766 / IAM 14443 / JCM 21226 / LMG 7866 / NBRC 102419 / NCTC 12128 / CDC 0568-73)</name>
    <dbReference type="NCBI Taxonomy" id="585054"/>
    <lineage>
        <taxon>Bacteria</taxon>
        <taxon>Pseudomonadati</taxon>
        <taxon>Pseudomonadota</taxon>
        <taxon>Gammaproteobacteria</taxon>
        <taxon>Enterobacterales</taxon>
        <taxon>Enterobacteriaceae</taxon>
        <taxon>Escherichia</taxon>
    </lineage>
</organism>
<feature type="domain" description="Sigma-54 factor interaction" evidence="8">
    <location>
        <begin position="133"/>
        <end position="362"/>
    </location>
</feature>
<dbReference type="PROSITE" id="PS00688">
    <property type="entry name" value="SIGMA54_INTERACT_3"/>
    <property type="match status" value="1"/>
</dbReference>
<dbReference type="PROSITE" id="PS00676">
    <property type="entry name" value="SIGMA54_INTERACT_2"/>
    <property type="match status" value="1"/>
</dbReference>
<evidence type="ECO:0000256" key="6">
    <source>
        <dbReference type="ARBA" id="ARBA00023163"/>
    </source>
</evidence>
<dbReference type="Pfam" id="PF25601">
    <property type="entry name" value="AAA_lid_14"/>
    <property type="match status" value="1"/>
</dbReference>
<dbReference type="GO" id="GO:0003677">
    <property type="term" value="F:DNA binding"/>
    <property type="evidence" value="ECO:0007669"/>
    <property type="project" value="UniProtKB-KW"/>
</dbReference>
<evidence type="ECO:0000313" key="10">
    <source>
        <dbReference type="Proteomes" id="UP000000745"/>
    </source>
</evidence>
<dbReference type="InterPro" id="IPR025943">
    <property type="entry name" value="Sigma_54_int_dom_ATP-bd_2"/>
</dbReference>
<dbReference type="EMBL" id="CU928158">
    <property type="protein sequence ID" value="CAQ91009.1"/>
    <property type="molecule type" value="Genomic_DNA"/>
</dbReference>
<dbReference type="InterPro" id="IPR025662">
    <property type="entry name" value="Sigma_54_int_dom_ATP-bd_1"/>
</dbReference>
<keyword evidence="2" id="KW-0058">Aromatic hydrocarbons catabolism</keyword>
<dbReference type="Proteomes" id="UP000000745">
    <property type="component" value="Chromosome"/>
</dbReference>
<dbReference type="SMART" id="SM00382">
    <property type="entry name" value="AAA"/>
    <property type="match status" value="1"/>
</dbReference>
<proteinExistence type="predicted"/>
<dbReference type="NCBIfam" id="TIGR04381">
    <property type="entry name" value="HTH_TypR"/>
    <property type="match status" value="1"/>
</dbReference>
<keyword evidence="10" id="KW-1185">Reference proteome</keyword>
<dbReference type="GO" id="GO:0005524">
    <property type="term" value="F:ATP binding"/>
    <property type="evidence" value="ECO:0007669"/>
    <property type="project" value="UniProtKB-KW"/>
</dbReference>
<dbReference type="Gene3D" id="3.40.50.300">
    <property type="entry name" value="P-loop containing nucleotide triphosphate hydrolases"/>
    <property type="match status" value="1"/>
</dbReference>
<dbReference type="Gene3D" id="1.10.8.60">
    <property type="match status" value="1"/>
</dbReference>
<dbReference type="InterPro" id="IPR025944">
    <property type="entry name" value="Sigma_54_int_dom_CS"/>
</dbReference>
<dbReference type="InterPro" id="IPR027417">
    <property type="entry name" value="P-loop_NTPase"/>
</dbReference>
<keyword evidence="3" id="KW-0067">ATP-binding</keyword>
<gene>
    <name evidence="9" type="ordered locus">EFER_3536</name>
</gene>
<dbReference type="AlphaFoldDB" id="B7LTF0"/>
<protein>
    <recommendedName>
        <fullName evidence="7">HTH-type transcriptional regulatory protein TyrR</fullName>
    </recommendedName>
</protein>
<dbReference type="Pfam" id="PF00158">
    <property type="entry name" value="Sigma54_activat"/>
    <property type="match status" value="1"/>
</dbReference>
<dbReference type="InterPro" id="IPR003593">
    <property type="entry name" value="AAA+_ATPase"/>
</dbReference>
<evidence type="ECO:0000256" key="2">
    <source>
        <dbReference type="ARBA" id="ARBA00022797"/>
    </source>
</evidence>
<dbReference type="InterPro" id="IPR030828">
    <property type="entry name" value="HTH_TyrR"/>
</dbReference>
<sequence length="443" mass="50152">MRSQSVKQKTKEIPVATKIGVSLFPLQKSPPRYCSRQEASVVTIRWDIKTIDRLSMVEDVLKEFSCCDLNIVSMKVTPGRILIKSWCRQVQDIPVLQTRLEQNADIVNVAYLSETENSLSSPDSTRPRYFSDIICNSPAMKIVIDKAIKIVDSKYTVLIRGETGTGKDLLARAIHNTGSRRFYPFIPVNCSALPESLMESEFFGYEKGAFSGADSQGKKGLFEMADKGTLFLDELGELPLNLQGKLLRVLQEGGIRRVGGTQIIPINTRIIVATNANLEEMIAHRTLRADLWYRINVLSLTIPPLRERPHDLNLLIRYFVQKYAKEFKRNIILDKTAYETLRQHTWPGNIRELENTIIRLMLMCENDIIRSDDLGLDKSLSSVSINSPNSFKDQVLHTERQLIEKMLADNVSSREIAKTLGVSHTTVLNKIHRYQQGISAASD</sequence>
<name>B7LTF0_ESCF3</name>
<dbReference type="PANTHER" id="PTHR32071:SF57">
    <property type="entry name" value="C4-DICARBOXYLATE TRANSPORT TRANSCRIPTIONAL REGULATORY PROTEIN DCTD"/>
    <property type="match status" value="1"/>
</dbReference>
<evidence type="ECO:0000256" key="3">
    <source>
        <dbReference type="ARBA" id="ARBA00022840"/>
    </source>
</evidence>
<dbReference type="InterPro" id="IPR009057">
    <property type="entry name" value="Homeodomain-like_sf"/>
</dbReference>
<dbReference type="CDD" id="cd00009">
    <property type="entry name" value="AAA"/>
    <property type="match status" value="1"/>
</dbReference>
<dbReference type="SUPFAM" id="SSF52540">
    <property type="entry name" value="P-loop containing nucleoside triphosphate hydrolases"/>
    <property type="match status" value="1"/>
</dbReference>
<evidence type="ECO:0000256" key="4">
    <source>
        <dbReference type="ARBA" id="ARBA00023015"/>
    </source>
</evidence>
<reference evidence="10" key="1">
    <citation type="journal article" date="2009" name="PLoS Genet.">
        <title>Organised genome dynamics in the Escherichia coli species results in highly diverse adaptive paths.</title>
        <authorList>
            <person name="Touchon M."/>
            <person name="Hoede C."/>
            <person name="Tenaillon O."/>
            <person name="Barbe V."/>
            <person name="Baeriswyl S."/>
            <person name="Bidet P."/>
            <person name="Bingen E."/>
            <person name="Bonacorsi S."/>
            <person name="Bouchier C."/>
            <person name="Bouvet O."/>
            <person name="Calteau A."/>
            <person name="Chiapello H."/>
            <person name="Clermont O."/>
            <person name="Cruveiller S."/>
            <person name="Danchin A."/>
            <person name="Diard M."/>
            <person name="Dossat C."/>
            <person name="Karoui M.E."/>
            <person name="Frapy E."/>
            <person name="Garry L."/>
            <person name="Ghigo J.M."/>
            <person name="Gilles A.M."/>
            <person name="Johnson J."/>
            <person name="Le Bouguenec C."/>
            <person name="Lescat M."/>
            <person name="Mangenot S."/>
            <person name="Martinez-Jehanne V."/>
            <person name="Matic I."/>
            <person name="Nassif X."/>
            <person name="Oztas S."/>
            <person name="Petit M.A."/>
            <person name="Pichon C."/>
            <person name="Rouy Z."/>
            <person name="Ruf C.S."/>
            <person name="Schneider D."/>
            <person name="Tourret J."/>
            <person name="Vacherie B."/>
            <person name="Vallenet D."/>
            <person name="Medigue C."/>
            <person name="Rocha E.P.C."/>
            <person name="Denamur E."/>
        </authorList>
    </citation>
    <scope>NUCLEOTIDE SEQUENCE [LARGE SCALE GENOMIC DNA]</scope>
    <source>
        <strain evidence="10">ATCC 35469 / DSM 13698 / BCRC 15582 / CCUG 18766 / IAM 14443 / JCM 21226 / LMG 7866 / NBRC 102419 / NCTC 12128 / CDC 0568-73</strain>
    </source>
</reference>
<dbReference type="Pfam" id="PF18024">
    <property type="entry name" value="HTH_50"/>
    <property type="match status" value="1"/>
</dbReference>